<keyword evidence="4" id="KW-1185">Reference proteome</keyword>
<organism evidence="3 4">
    <name type="scientific">Malus baccata</name>
    <name type="common">Siberian crab apple</name>
    <name type="synonym">Pyrus baccata</name>
    <dbReference type="NCBI Taxonomy" id="106549"/>
    <lineage>
        <taxon>Eukaryota</taxon>
        <taxon>Viridiplantae</taxon>
        <taxon>Streptophyta</taxon>
        <taxon>Embryophyta</taxon>
        <taxon>Tracheophyta</taxon>
        <taxon>Spermatophyta</taxon>
        <taxon>Magnoliopsida</taxon>
        <taxon>eudicotyledons</taxon>
        <taxon>Gunneridae</taxon>
        <taxon>Pentapetalae</taxon>
        <taxon>rosids</taxon>
        <taxon>fabids</taxon>
        <taxon>Rosales</taxon>
        <taxon>Rosaceae</taxon>
        <taxon>Amygdaloideae</taxon>
        <taxon>Maleae</taxon>
        <taxon>Malus</taxon>
    </lineage>
</organism>
<feature type="region of interest" description="Disordered" evidence="1">
    <location>
        <begin position="116"/>
        <end position="173"/>
    </location>
</feature>
<accession>A0A540MN37</accession>
<sequence>MVKSKAKAPQPAEYTAALLPIVEPKKKRWEKKKKKNPIAISLDPDGNPIVPAAVLGGEKSTGTVRVEVGLENPGVGLPKSIEQIVSSNDKAASVPAEVGLGNPVVDAAKCVDPIVPTPQSEEHSAALVSEAAPKKKRWEKKKKKNPVGISLDPDGNPIVPTADPGGEQSKGTVPVEMGLENPVVGFPKLIEQTVPSPIVPNKETEITVPVEVGLGNPIVDSQKSVEMVAPTPQPAEHAAMPLPEAKPKKKRSEKRERKNPIAVSPDADGNPIVDSLNPVEIIVPTPQPAEHAAVPLPEEAPKKKKWEKRKRKNPIAVSLDADGNPIVDSKKSLEIIVPAPQPSDHEAALLREAEPKKKRWEKKKKKNPTVVSLDADGNPIVDSQKSVEIIVPAPQTAKHEAALLPEAEPKKKRWEKKKKKNPIVVSLDADGNPIVDSQNSVDIKEQALQPEPEPIGPTAVPLEVELENPVVDLPKSIEQTVPSNEKAITVPVEVGLGNPVVNAANFEAIVPSKKSKRKKSKTTVPGLENPVADAPEAEQTGLIPKPESIVPVTVPSTTTGPVEVGLESLVIDAPKSVEAIVCSATVPSKKRKIKKSKTTVPFEVGLENPVAHAPQSIEVEQAGLVPNPEPIVSMTVPSTTIVHVQGGLENPVDLPKCIEGEHAGVLPKPEPVVPSTVPSKKRKRKKSTDNVPVDVGLENTVVDAPKPIEVDQVGLFQNLEPIVPLTVPSTTTIPVSVGLINPVFDAPNFFNGIVWTPLCGSSRIYENNNDTSTFPIDVEARGYVEICVLCRKKGHSIPTCPELNNLHVRSGVPKLEMEMREKLPPMPWGNALPMLLLLNFVSLVHALMCAKDHRMLLGYIFGTSS</sequence>
<gene>
    <name evidence="3" type="ORF">C1H46_014768</name>
</gene>
<keyword evidence="2" id="KW-1133">Transmembrane helix</keyword>
<feature type="compositionally biased region" description="Basic residues" evidence="1">
    <location>
        <begin position="302"/>
        <end position="313"/>
    </location>
</feature>
<comment type="caution">
    <text evidence="3">The sequence shown here is derived from an EMBL/GenBank/DDBJ whole genome shotgun (WGS) entry which is preliminary data.</text>
</comment>
<dbReference type="EMBL" id="VIEB01000232">
    <property type="protein sequence ID" value="TQD99632.1"/>
    <property type="molecule type" value="Genomic_DNA"/>
</dbReference>
<dbReference type="Proteomes" id="UP000315295">
    <property type="component" value="Unassembled WGS sequence"/>
</dbReference>
<feature type="transmembrane region" description="Helical" evidence="2">
    <location>
        <begin position="828"/>
        <end position="850"/>
    </location>
</feature>
<evidence type="ECO:0000313" key="4">
    <source>
        <dbReference type="Proteomes" id="UP000315295"/>
    </source>
</evidence>
<reference evidence="3 4" key="1">
    <citation type="journal article" date="2019" name="G3 (Bethesda)">
        <title>Sequencing of a Wild Apple (Malus baccata) Genome Unravels the Differences Between Cultivated and Wild Apple Species Regarding Disease Resistance and Cold Tolerance.</title>
        <authorList>
            <person name="Chen X."/>
        </authorList>
    </citation>
    <scope>NUCLEOTIDE SEQUENCE [LARGE SCALE GENOMIC DNA]</scope>
    <source>
        <strain evidence="4">cv. Shandingzi</strain>
        <tissue evidence="3">Leaves</tissue>
    </source>
</reference>
<protein>
    <submittedName>
        <fullName evidence="3">Uncharacterized protein</fullName>
    </submittedName>
</protein>
<feature type="compositionally biased region" description="Basic residues" evidence="1">
    <location>
        <begin position="134"/>
        <end position="145"/>
    </location>
</feature>
<evidence type="ECO:0000256" key="1">
    <source>
        <dbReference type="SAM" id="MobiDB-lite"/>
    </source>
</evidence>
<evidence type="ECO:0000313" key="3">
    <source>
        <dbReference type="EMBL" id="TQD99632.1"/>
    </source>
</evidence>
<feature type="region of interest" description="Disordered" evidence="1">
    <location>
        <begin position="513"/>
        <end position="532"/>
    </location>
</feature>
<feature type="region of interest" description="Disordered" evidence="1">
    <location>
        <begin position="355"/>
        <end position="378"/>
    </location>
</feature>
<feature type="region of interest" description="Disordered" evidence="1">
    <location>
        <begin position="669"/>
        <end position="690"/>
    </location>
</feature>
<keyword evidence="2" id="KW-0812">Transmembrane</keyword>
<name>A0A540MN37_MALBA</name>
<feature type="compositionally biased region" description="Basic residues" evidence="1">
    <location>
        <begin position="356"/>
        <end position="367"/>
    </location>
</feature>
<proteinExistence type="predicted"/>
<dbReference type="AlphaFoldDB" id="A0A540MN37"/>
<feature type="region of interest" description="Disordered" evidence="1">
    <location>
        <begin position="288"/>
        <end position="324"/>
    </location>
</feature>
<feature type="region of interest" description="Disordered" evidence="1">
    <location>
        <begin position="229"/>
        <end position="273"/>
    </location>
</feature>
<evidence type="ECO:0000256" key="2">
    <source>
        <dbReference type="SAM" id="Phobius"/>
    </source>
</evidence>
<keyword evidence="2" id="KW-0472">Membrane</keyword>